<organism evidence="2 3">
    <name type="scientific">Actinomadura barringtoniae</name>
    <dbReference type="NCBI Taxonomy" id="1427535"/>
    <lineage>
        <taxon>Bacteria</taxon>
        <taxon>Bacillati</taxon>
        <taxon>Actinomycetota</taxon>
        <taxon>Actinomycetes</taxon>
        <taxon>Streptosporangiales</taxon>
        <taxon>Thermomonosporaceae</taxon>
        <taxon>Actinomadura</taxon>
    </lineage>
</organism>
<dbReference type="PROSITE" id="PS50995">
    <property type="entry name" value="HTH_MARR_2"/>
    <property type="match status" value="1"/>
</dbReference>
<dbReference type="PRINTS" id="PR00598">
    <property type="entry name" value="HTHMARR"/>
</dbReference>
<evidence type="ECO:0000259" key="1">
    <source>
        <dbReference type="PROSITE" id="PS50995"/>
    </source>
</evidence>
<feature type="domain" description="HTH marR-type" evidence="1">
    <location>
        <begin position="6"/>
        <end position="153"/>
    </location>
</feature>
<reference evidence="2" key="1">
    <citation type="submission" date="2021-03" db="EMBL/GenBank/DDBJ databases">
        <authorList>
            <person name="Kanchanasin P."/>
            <person name="Saeng-In P."/>
            <person name="Phongsopitanun W."/>
            <person name="Yuki M."/>
            <person name="Kudo T."/>
            <person name="Ohkuma M."/>
            <person name="Tanasupawat S."/>
        </authorList>
    </citation>
    <scope>NUCLEOTIDE SEQUENCE</scope>
    <source>
        <strain evidence="2">GKU 128</strain>
    </source>
</reference>
<dbReference type="GO" id="GO:0006950">
    <property type="term" value="P:response to stress"/>
    <property type="evidence" value="ECO:0007669"/>
    <property type="project" value="TreeGrafter"/>
</dbReference>
<name>A0A939T7T1_9ACTN</name>
<dbReference type="Proteomes" id="UP000669179">
    <property type="component" value="Unassembled WGS sequence"/>
</dbReference>
<dbReference type="GO" id="GO:0003700">
    <property type="term" value="F:DNA-binding transcription factor activity"/>
    <property type="evidence" value="ECO:0007669"/>
    <property type="project" value="InterPro"/>
</dbReference>
<comment type="caution">
    <text evidence="2">The sequence shown here is derived from an EMBL/GenBank/DDBJ whole genome shotgun (WGS) entry which is preliminary data.</text>
</comment>
<dbReference type="Gene3D" id="1.10.10.10">
    <property type="entry name" value="Winged helix-like DNA-binding domain superfamily/Winged helix DNA-binding domain"/>
    <property type="match status" value="1"/>
</dbReference>
<proteinExistence type="predicted"/>
<dbReference type="SMART" id="SM00347">
    <property type="entry name" value="HTH_MARR"/>
    <property type="match status" value="1"/>
</dbReference>
<dbReference type="RefSeq" id="WP_208253743.1">
    <property type="nucleotide sequence ID" value="NZ_JAGEOJ010000001.1"/>
</dbReference>
<dbReference type="PANTHER" id="PTHR33164">
    <property type="entry name" value="TRANSCRIPTIONAL REGULATOR, MARR FAMILY"/>
    <property type="match status" value="1"/>
</dbReference>
<dbReference type="SUPFAM" id="SSF46785">
    <property type="entry name" value="Winged helix' DNA-binding domain"/>
    <property type="match status" value="1"/>
</dbReference>
<dbReference type="InterPro" id="IPR000835">
    <property type="entry name" value="HTH_MarR-typ"/>
</dbReference>
<dbReference type="EMBL" id="JAGEOJ010000001">
    <property type="protein sequence ID" value="MBO2446185.1"/>
    <property type="molecule type" value="Genomic_DNA"/>
</dbReference>
<dbReference type="InterPro" id="IPR036388">
    <property type="entry name" value="WH-like_DNA-bd_sf"/>
</dbReference>
<protein>
    <submittedName>
        <fullName evidence="2">MarR family transcriptional regulator</fullName>
    </submittedName>
</protein>
<dbReference type="PANTHER" id="PTHR33164:SF106">
    <property type="entry name" value="TRANSCRIPTIONAL REGULATORY PROTEIN"/>
    <property type="match status" value="1"/>
</dbReference>
<evidence type="ECO:0000313" key="2">
    <source>
        <dbReference type="EMBL" id="MBO2446185.1"/>
    </source>
</evidence>
<dbReference type="InterPro" id="IPR039422">
    <property type="entry name" value="MarR/SlyA-like"/>
</dbReference>
<dbReference type="AlphaFoldDB" id="A0A939T7T1"/>
<evidence type="ECO:0000313" key="3">
    <source>
        <dbReference type="Proteomes" id="UP000669179"/>
    </source>
</evidence>
<keyword evidence="3" id="KW-1185">Reference proteome</keyword>
<dbReference type="Pfam" id="PF01047">
    <property type="entry name" value="MarR"/>
    <property type="match status" value="1"/>
</dbReference>
<accession>A0A939T7T1</accession>
<sequence length="154" mass="17291">MSSEVLAELRRKVGLESQAYQSAVDDFDAAVALRLKINRTDMRCLEVLVNEDGAAPKRLASRLGLTTGSVTAMLDRLERAGHLTRSPDPQDRRRLLVRITPETEQRVWGLYGPLIAEGQQVAGRYSEDELRLVAGFLGASRELYERHLDRVRTS</sequence>
<dbReference type="InterPro" id="IPR036390">
    <property type="entry name" value="WH_DNA-bd_sf"/>
</dbReference>
<gene>
    <name evidence="2" type="ORF">J4573_03725</name>
</gene>